<name>A0A345UHJ1_9BACT</name>
<dbReference type="SMART" id="SM00240">
    <property type="entry name" value="FHA"/>
    <property type="match status" value="1"/>
</dbReference>
<dbReference type="InterPro" id="IPR000253">
    <property type="entry name" value="FHA_dom"/>
</dbReference>
<keyword evidence="5" id="KW-1185">Reference proteome</keyword>
<dbReference type="Proteomes" id="UP000254808">
    <property type="component" value="Chromosome"/>
</dbReference>
<dbReference type="OrthoDB" id="1524740at2"/>
<organism evidence="4 5">
    <name type="scientific">Cyclonatronum proteinivorum</name>
    <dbReference type="NCBI Taxonomy" id="1457365"/>
    <lineage>
        <taxon>Bacteria</taxon>
        <taxon>Pseudomonadati</taxon>
        <taxon>Balneolota</taxon>
        <taxon>Balneolia</taxon>
        <taxon>Balneolales</taxon>
        <taxon>Cyclonatronaceae</taxon>
        <taxon>Cyclonatronum</taxon>
    </lineage>
</organism>
<reference evidence="4 5" key="1">
    <citation type="submission" date="2018-03" db="EMBL/GenBank/DDBJ databases">
        <title>Phenotypic and genomic properties of Cyclonatronum proteinivorum gen. nov., sp. nov., a haloalkaliphilic bacteroidete from soda lakes possessing Na+-translocating rhodopsin.</title>
        <authorList>
            <person name="Toshchakov S.V."/>
            <person name="Korzhenkov A."/>
            <person name="Samarov N.I."/>
            <person name="Kublanov I.V."/>
            <person name="Muntyan M.S."/>
            <person name="Sorokin D.Y."/>
        </authorList>
    </citation>
    <scope>NUCLEOTIDE SEQUENCE [LARGE SCALE GENOMIC DNA]</scope>
    <source>
        <strain evidence="4 5">Omega</strain>
    </source>
</reference>
<feature type="domain" description="FHA" evidence="3">
    <location>
        <begin position="310"/>
        <end position="365"/>
    </location>
</feature>
<keyword evidence="2" id="KW-0812">Transmembrane</keyword>
<dbReference type="InterPro" id="IPR008984">
    <property type="entry name" value="SMAD_FHA_dom_sf"/>
</dbReference>
<evidence type="ECO:0000256" key="2">
    <source>
        <dbReference type="SAM" id="Phobius"/>
    </source>
</evidence>
<evidence type="ECO:0000313" key="5">
    <source>
        <dbReference type="Proteomes" id="UP000254808"/>
    </source>
</evidence>
<gene>
    <name evidence="4" type="ORF">CYPRO_0659</name>
</gene>
<dbReference type="EMBL" id="CP027806">
    <property type="protein sequence ID" value="AXI99942.1"/>
    <property type="molecule type" value="Genomic_DNA"/>
</dbReference>
<dbReference type="Pfam" id="PF08308">
    <property type="entry name" value="PEGA"/>
    <property type="match status" value="1"/>
</dbReference>
<dbReference type="Pfam" id="PF00498">
    <property type="entry name" value="FHA"/>
    <property type="match status" value="1"/>
</dbReference>
<evidence type="ECO:0000259" key="3">
    <source>
        <dbReference type="PROSITE" id="PS50006"/>
    </source>
</evidence>
<dbReference type="AlphaFoldDB" id="A0A345UHJ1"/>
<dbReference type="Gene3D" id="2.60.200.20">
    <property type="match status" value="1"/>
</dbReference>
<dbReference type="RefSeq" id="WP_114983264.1">
    <property type="nucleotide sequence ID" value="NZ_CP027806.1"/>
</dbReference>
<protein>
    <submittedName>
        <fullName evidence="4">PEGA domain-containing protein</fullName>
    </submittedName>
</protein>
<evidence type="ECO:0000256" key="1">
    <source>
        <dbReference type="SAM" id="MobiDB-lite"/>
    </source>
</evidence>
<proteinExistence type="predicted"/>
<dbReference type="InterPro" id="IPR013229">
    <property type="entry name" value="PEGA"/>
</dbReference>
<feature type="compositionally biased region" description="Gly residues" evidence="1">
    <location>
        <begin position="223"/>
        <end position="246"/>
    </location>
</feature>
<keyword evidence="2" id="KW-0472">Membrane</keyword>
<dbReference type="SUPFAM" id="SSF49879">
    <property type="entry name" value="SMAD/FHA domain"/>
    <property type="match status" value="1"/>
</dbReference>
<accession>A0A345UHJ1</accession>
<dbReference type="KEGG" id="cprv:CYPRO_0659"/>
<sequence>MNTKIIAKYFAIVVVWLFVATDVSAQTELNIQDLQNNISRYLDRAVIIEGVVDQHIDDVGDLGAYVVRDRFNDVIRVRTSDSKPPLNTTLRISGIFTEGAAIRGERTFFVLESSREFTDVGGSTVMLTLNSNPSGATIIMNGVMQGTTPANLILPQDRNVMLQLQKNFYNDKTISVVTRRDNIIREVKLTRSGLYYVATFLGIGLILALIGIVWFATKDTSSGGSGVTGSTTGGNRGEGGNRGQGGNSVRKPTDTEDQKPSVVENKTVKMNVLQGRTVKVRRGYFSVLEGISEPKELRLYIDPKSSANEYTFGRDDINSVNHFQLKDMTVSRKQAVLVVENNGPYTIVNNAKSDSNPTKVNDEEMAPYESRALNHGDIVQMGNVKLEFRLK</sequence>
<keyword evidence="2" id="KW-1133">Transmembrane helix</keyword>
<feature type="region of interest" description="Disordered" evidence="1">
    <location>
        <begin position="220"/>
        <end position="262"/>
    </location>
</feature>
<evidence type="ECO:0000313" key="4">
    <source>
        <dbReference type="EMBL" id="AXI99942.1"/>
    </source>
</evidence>
<feature type="transmembrane region" description="Helical" evidence="2">
    <location>
        <begin position="194"/>
        <end position="216"/>
    </location>
</feature>
<dbReference type="CDD" id="cd00060">
    <property type="entry name" value="FHA"/>
    <property type="match status" value="1"/>
</dbReference>
<dbReference type="PROSITE" id="PS50006">
    <property type="entry name" value="FHA_DOMAIN"/>
    <property type="match status" value="1"/>
</dbReference>